<sequence>GHPILYVEAIPTSIPLFKRKIKFKAESLDEVISISIQGITSSSKLISGFLSTLQKFINAQYLERLFGTVNHIIAQKPLPLILSK</sequence>
<name>A0A6A5WTW1_9PLEO</name>
<protein>
    <submittedName>
        <fullName evidence="1">Uncharacterized protein</fullName>
    </submittedName>
</protein>
<dbReference type="EMBL" id="ML977565">
    <property type="protein sequence ID" value="KAF2005027.1"/>
    <property type="molecule type" value="Genomic_DNA"/>
</dbReference>
<evidence type="ECO:0000313" key="1">
    <source>
        <dbReference type="EMBL" id="KAF2005027.1"/>
    </source>
</evidence>
<dbReference type="Proteomes" id="UP000799779">
    <property type="component" value="Unassembled WGS sequence"/>
</dbReference>
<gene>
    <name evidence="1" type="ORF">P154DRAFT_425428</name>
</gene>
<dbReference type="OrthoDB" id="194358at2759"/>
<dbReference type="AlphaFoldDB" id="A0A6A5WTW1"/>
<feature type="non-terminal residue" evidence="1">
    <location>
        <position position="1"/>
    </location>
</feature>
<evidence type="ECO:0000313" key="2">
    <source>
        <dbReference type="Proteomes" id="UP000799779"/>
    </source>
</evidence>
<proteinExistence type="predicted"/>
<accession>A0A6A5WTW1</accession>
<keyword evidence="2" id="KW-1185">Reference proteome</keyword>
<organism evidence="1 2">
    <name type="scientific">Amniculicola lignicola CBS 123094</name>
    <dbReference type="NCBI Taxonomy" id="1392246"/>
    <lineage>
        <taxon>Eukaryota</taxon>
        <taxon>Fungi</taxon>
        <taxon>Dikarya</taxon>
        <taxon>Ascomycota</taxon>
        <taxon>Pezizomycotina</taxon>
        <taxon>Dothideomycetes</taxon>
        <taxon>Pleosporomycetidae</taxon>
        <taxon>Pleosporales</taxon>
        <taxon>Amniculicolaceae</taxon>
        <taxon>Amniculicola</taxon>
    </lineage>
</organism>
<reference evidence="1" key="1">
    <citation type="journal article" date="2020" name="Stud. Mycol.">
        <title>101 Dothideomycetes genomes: a test case for predicting lifestyles and emergence of pathogens.</title>
        <authorList>
            <person name="Haridas S."/>
            <person name="Albert R."/>
            <person name="Binder M."/>
            <person name="Bloem J."/>
            <person name="Labutti K."/>
            <person name="Salamov A."/>
            <person name="Andreopoulos B."/>
            <person name="Baker S."/>
            <person name="Barry K."/>
            <person name="Bills G."/>
            <person name="Bluhm B."/>
            <person name="Cannon C."/>
            <person name="Castanera R."/>
            <person name="Culley D."/>
            <person name="Daum C."/>
            <person name="Ezra D."/>
            <person name="Gonzalez J."/>
            <person name="Henrissat B."/>
            <person name="Kuo A."/>
            <person name="Liang C."/>
            <person name="Lipzen A."/>
            <person name="Lutzoni F."/>
            <person name="Magnuson J."/>
            <person name="Mondo S."/>
            <person name="Nolan M."/>
            <person name="Ohm R."/>
            <person name="Pangilinan J."/>
            <person name="Park H.-J."/>
            <person name="Ramirez L."/>
            <person name="Alfaro M."/>
            <person name="Sun H."/>
            <person name="Tritt A."/>
            <person name="Yoshinaga Y."/>
            <person name="Zwiers L.-H."/>
            <person name="Turgeon B."/>
            <person name="Goodwin S."/>
            <person name="Spatafora J."/>
            <person name="Crous P."/>
            <person name="Grigoriev I."/>
        </authorList>
    </citation>
    <scope>NUCLEOTIDE SEQUENCE</scope>
    <source>
        <strain evidence="1">CBS 123094</strain>
    </source>
</reference>